<dbReference type="EMBL" id="JBHTOA010000045">
    <property type="protein sequence ID" value="MFD1399866.1"/>
    <property type="molecule type" value="Genomic_DNA"/>
</dbReference>
<dbReference type="InterPro" id="IPR029058">
    <property type="entry name" value="AB_hydrolase_fold"/>
</dbReference>
<evidence type="ECO:0000313" key="1">
    <source>
        <dbReference type="EMBL" id="MFD1399866.1"/>
    </source>
</evidence>
<protein>
    <submittedName>
        <fullName evidence="1">Accessory Sec system protein Asp2</fullName>
    </submittedName>
</protein>
<accession>A0ABW4BIG0</accession>
<dbReference type="NCBIfam" id="TIGR03712">
    <property type="entry name" value="acc_sec_asp2"/>
    <property type="match status" value="1"/>
</dbReference>
<keyword evidence="2" id="KW-1185">Reference proteome</keyword>
<dbReference type="RefSeq" id="WP_204119554.1">
    <property type="nucleotide sequence ID" value="NZ_BOLV01000017.1"/>
</dbReference>
<organism evidence="1 2">
    <name type="scientific">Lacticaseibacillus suilingensis</name>
    <dbReference type="NCBI Taxonomy" id="2799577"/>
    <lineage>
        <taxon>Bacteria</taxon>
        <taxon>Bacillati</taxon>
        <taxon>Bacillota</taxon>
        <taxon>Bacilli</taxon>
        <taxon>Lactobacillales</taxon>
        <taxon>Lactobacillaceae</taxon>
        <taxon>Lacticaseibacillus</taxon>
    </lineage>
</organism>
<gene>
    <name evidence="1" type="primary">asp2</name>
    <name evidence="1" type="ORF">ACFQ41_11150</name>
</gene>
<dbReference type="InterPro" id="IPR022267">
    <property type="entry name" value="Asp2"/>
</dbReference>
<dbReference type="Gene3D" id="3.40.50.1820">
    <property type="entry name" value="alpha/beta hydrolase"/>
    <property type="match status" value="1"/>
</dbReference>
<dbReference type="SUPFAM" id="SSF53474">
    <property type="entry name" value="alpha/beta-Hydrolases"/>
    <property type="match status" value="1"/>
</dbReference>
<reference evidence="2" key="1">
    <citation type="journal article" date="2019" name="Int. J. Syst. Evol. Microbiol.">
        <title>The Global Catalogue of Microorganisms (GCM) 10K type strain sequencing project: providing services to taxonomists for standard genome sequencing and annotation.</title>
        <authorList>
            <consortium name="The Broad Institute Genomics Platform"/>
            <consortium name="The Broad Institute Genome Sequencing Center for Infectious Disease"/>
            <person name="Wu L."/>
            <person name="Ma J."/>
        </authorList>
    </citation>
    <scope>NUCLEOTIDE SEQUENCE [LARGE SCALE GENOMIC DNA]</scope>
    <source>
        <strain evidence="2">CCM 9110</strain>
    </source>
</reference>
<proteinExistence type="predicted"/>
<name>A0ABW4BIG0_9LACO</name>
<evidence type="ECO:0000313" key="2">
    <source>
        <dbReference type="Proteomes" id="UP001597199"/>
    </source>
</evidence>
<dbReference type="Proteomes" id="UP001597199">
    <property type="component" value="Unassembled WGS sequence"/>
</dbReference>
<dbReference type="Pfam" id="PF16929">
    <property type="entry name" value="Asp2"/>
    <property type="match status" value="1"/>
</dbReference>
<sequence length="519" mass="57929">MATINVLHVAARSLPLWDALSDDFEYDWLPDDTGQPLAGQPLFLASGQFNPRYFRAIILLDATSPWLDQPERLRALPANQIICDVHVALPDAALEILNLKNVFFFDFTDVKGLAHDLNVDFFDGQHTFGMGPQFLRLDPTYRGPLRQEGGAYRVFTAASPDWVRVAALPNPQYVPANFDDHLTLEYVEQPGQAELMMAIDLLAEGAPTQRIKLTGDHLHEGYHLLAEAPTGFNVSFYIRGTGEVKLGKFHVRRSRGRYGEVLLNSVRLLDPASGYGGIIAYFDAGDLKPPLNVFFSGFRSDDGFEGRGMMSRLGAPHLLITDTRLMGGGFYIGSPAFEQAVLDLIKQTLKRLHFTPDQLTMGGMSMGTYAAFYYGAQLPPRAIFAGKPLTNLGAIAKAGKILRPGDFEASFDVQLYYEGDLSTASSEHLNQRLWQPFDHANFSQTTFAIAYMREDGFDTGAFKNVYDRIKERFPDGHFLYKGISGRHNDDTPAIVAWYTLQLRHFLAHEFDRPELEGGS</sequence>
<comment type="caution">
    <text evidence="1">The sequence shown here is derived from an EMBL/GenBank/DDBJ whole genome shotgun (WGS) entry which is preliminary data.</text>
</comment>